<accession>A0A5B8A0I9</accession>
<dbReference type="KEGG" id="hyj:FHG12_11880"/>
<name>A0A5B8A0I9_9BACT</name>
<sequence length="156" mass="17261">MTTTSHTPRGVLRKRHKGLMLTALLCILLVLPVAASQPSQVQVARQFLMAILRGDYPKAYALLAPEVVAAVSPAQFRSAALPLHEQGRRYGQPIDLYKLGVRIEDSGNARFFYSFLFKNDTLNSVPKVQLDVTFRDSTATRVLSFGMIPALQTTSK</sequence>
<gene>
    <name evidence="1" type="ORF">FHG12_11880</name>
</gene>
<keyword evidence="2" id="KW-1185">Reference proteome</keyword>
<organism evidence="1 2">
    <name type="scientific">Hymenobacter jejuensis</name>
    <dbReference type="NCBI Taxonomy" id="2502781"/>
    <lineage>
        <taxon>Bacteria</taxon>
        <taxon>Pseudomonadati</taxon>
        <taxon>Bacteroidota</taxon>
        <taxon>Cytophagia</taxon>
        <taxon>Cytophagales</taxon>
        <taxon>Hymenobacteraceae</taxon>
        <taxon>Hymenobacter</taxon>
    </lineage>
</organism>
<dbReference type="AlphaFoldDB" id="A0A5B8A0I9"/>
<evidence type="ECO:0000313" key="1">
    <source>
        <dbReference type="EMBL" id="QDA60758.1"/>
    </source>
</evidence>
<dbReference type="Proteomes" id="UP000305398">
    <property type="component" value="Chromosome"/>
</dbReference>
<evidence type="ECO:0000313" key="2">
    <source>
        <dbReference type="Proteomes" id="UP000305398"/>
    </source>
</evidence>
<dbReference type="EMBL" id="CP040896">
    <property type="protein sequence ID" value="QDA60758.1"/>
    <property type="molecule type" value="Genomic_DNA"/>
</dbReference>
<evidence type="ECO:0008006" key="3">
    <source>
        <dbReference type="Google" id="ProtNLM"/>
    </source>
</evidence>
<dbReference type="RefSeq" id="WP_139515932.1">
    <property type="nucleotide sequence ID" value="NZ_CP040896.1"/>
</dbReference>
<dbReference type="OrthoDB" id="886373at2"/>
<proteinExistence type="predicted"/>
<protein>
    <recommendedName>
        <fullName evidence="3">DUF3887 domain-containing protein</fullName>
    </recommendedName>
</protein>
<reference evidence="1 2" key="1">
    <citation type="submission" date="2019-06" db="EMBL/GenBank/DDBJ databases">
        <authorList>
            <person name="Srinivasan S."/>
        </authorList>
    </citation>
    <scope>NUCLEOTIDE SEQUENCE [LARGE SCALE GENOMIC DNA]</scope>
    <source>
        <strain evidence="1 2">17J68-5</strain>
    </source>
</reference>